<name>A0A2I8F424_9BURK</name>
<dbReference type="EMBL" id="CP026114">
    <property type="protein sequence ID" value="AUT66468.1"/>
    <property type="molecule type" value="Genomic_DNA"/>
</dbReference>
<dbReference type="KEGG" id="pter:C2L65_43085"/>
<evidence type="ECO:0000313" key="1">
    <source>
        <dbReference type="EMBL" id="AUT66468.1"/>
    </source>
</evidence>
<gene>
    <name evidence="1" type="ORF">C2L65_43085</name>
</gene>
<protein>
    <submittedName>
        <fullName evidence="1">Uncharacterized protein</fullName>
    </submittedName>
</protein>
<dbReference type="Proteomes" id="UP000243502">
    <property type="component" value="Chromosome 4"/>
</dbReference>
<sequence length="117" mass="12763">MHVFEQAGGWHWGNTVPRVRGSGFKWARFHGWAKEKARTRLGSGVAHRFAKQVVSSVFAAASPSICELISARSKGSSIVVARCFASDKRSCRPRTTDLMAFSVCSRCTSSSARAEKA</sequence>
<evidence type="ECO:0000313" key="2">
    <source>
        <dbReference type="Proteomes" id="UP000243502"/>
    </source>
</evidence>
<accession>A0A2I8F424</accession>
<proteinExistence type="predicted"/>
<reference evidence="1 2" key="1">
    <citation type="submission" date="2018-01" db="EMBL/GenBank/DDBJ databases">
        <title>Species boundaries and ecological features among Paraburkholderia terrae DSMZ17804T, P. hospita DSMZ17164T and P. caribensis DSMZ13236T.</title>
        <authorList>
            <person name="Pratama A.A."/>
        </authorList>
    </citation>
    <scope>NUCLEOTIDE SEQUENCE [LARGE SCALE GENOMIC DNA]</scope>
    <source>
        <strain evidence="1 2">DSM 17804</strain>
    </source>
</reference>
<organism evidence="1 2">
    <name type="scientific">Paraburkholderia terrae</name>
    <dbReference type="NCBI Taxonomy" id="311230"/>
    <lineage>
        <taxon>Bacteria</taxon>
        <taxon>Pseudomonadati</taxon>
        <taxon>Pseudomonadota</taxon>
        <taxon>Betaproteobacteria</taxon>
        <taxon>Burkholderiales</taxon>
        <taxon>Burkholderiaceae</taxon>
        <taxon>Paraburkholderia</taxon>
    </lineage>
</organism>
<dbReference type="AlphaFoldDB" id="A0A2I8F424"/>